<evidence type="ECO:0000313" key="1">
    <source>
        <dbReference type="EMBL" id="AMO97603.1"/>
    </source>
</evidence>
<name>A0A127PIP5_9BURK</name>
<dbReference type="AlphaFoldDB" id="A0A127PIP5"/>
<dbReference type="Proteomes" id="UP000072421">
    <property type="component" value="Chromosome"/>
</dbReference>
<reference evidence="1 2" key="1">
    <citation type="submission" date="2015-11" db="EMBL/GenBank/DDBJ databases">
        <title>Exploring the genomic traits of fungus-feeding bacterial genus Collimonas.</title>
        <authorList>
            <person name="Song C."/>
            <person name="Schmidt R."/>
            <person name="de Jager V."/>
            <person name="Krzyzanowska D."/>
            <person name="Jongedijk E."/>
            <person name="Cankar K."/>
            <person name="Beekwilder J."/>
            <person name="van Veen A."/>
            <person name="de Boer W."/>
            <person name="van Veen J.A."/>
            <person name="Garbeva P."/>
        </authorList>
    </citation>
    <scope>NUCLEOTIDE SEQUENCE [LARGE SCALE GENOMIC DNA]</scope>
    <source>
        <strain evidence="1 2">Ter6</strain>
    </source>
</reference>
<organism evidence="1">
    <name type="scientific">Collimonas fungivorans</name>
    <dbReference type="NCBI Taxonomy" id="158899"/>
    <lineage>
        <taxon>Bacteria</taxon>
        <taxon>Pseudomonadati</taxon>
        <taxon>Pseudomonadota</taxon>
        <taxon>Betaproteobacteria</taxon>
        <taxon>Burkholderiales</taxon>
        <taxon>Oxalobacteraceae</taxon>
        <taxon>Collimonas</taxon>
    </lineage>
</organism>
<dbReference type="PATRIC" id="fig|158899.10.peg.4960"/>
<sequence>MVALVVPISGRRYTLYSLHQMARARFASNMYGQTSAGIRSGAL</sequence>
<protein>
    <submittedName>
        <fullName evidence="1">Uncharacterized protein</fullName>
    </submittedName>
</protein>
<gene>
    <name evidence="1" type="ORF">CFter6_5031</name>
</gene>
<proteinExistence type="predicted"/>
<dbReference type="EMBL" id="CP013232">
    <property type="protein sequence ID" value="AMO97603.1"/>
    <property type="molecule type" value="Genomic_DNA"/>
</dbReference>
<evidence type="ECO:0000313" key="2">
    <source>
        <dbReference type="Proteomes" id="UP000072421"/>
    </source>
</evidence>
<accession>A0A127PIP5</accession>